<evidence type="ECO:0000256" key="7">
    <source>
        <dbReference type="SAM" id="Phobius"/>
    </source>
</evidence>
<evidence type="ECO:0000256" key="5">
    <source>
        <dbReference type="ARBA" id="ARBA00023136"/>
    </source>
</evidence>
<sequence>MGRVLMELAWIGSPGLSYASVAIALMLLALVIGLIDVLCRDDTGVRLMPRWAWFLVVVAVPIVGTLVWLVFGRPRARRVRRRGRGGRRGMPQASAAVVSAFPEYDRPGRFIPQDPAADAAFLRQVRERAQEQRRVAELERRRRDETNGSAT</sequence>
<dbReference type="Proteomes" id="UP001067235">
    <property type="component" value="Unassembled WGS sequence"/>
</dbReference>
<feature type="domain" description="Cardiolipin synthase N-terminal" evidence="8">
    <location>
        <begin position="30"/>
        <end position="73"/>
    </location>
</feature>
<evidence type="ECO:0000313" key="9">
    <source>
        <dbReference type="EMBL" id="MCZ4551829.1"/>
    </source>
</evidence>
<accession>A0ABT4MYC3</accession>
<evidence type="ECO:0000256" key="3">
    <source>
        <dbReference type="ARBA" id="ARBA00022692"/>
    </source>
</evidence>
<evidence type="ECO:0000259" key="8">
    <source>
        <dbReference type="Pfam" id="PF13396"/>
    </source>
</evidence>
<name>A0ABT4MYC3_GORRU</name>
<reference evidence="9" key="1">
    <citation type="submission" date="2022-12" db="EMBL/GenBank/DDBJ databases">
        <authorList>
            <person name="Krivoruchko A.V."/>
            <person name="Elkin A."/>
        </authorList>
    </citation>
    <scope>NUCLEOTIDE SEQUENCE</scope>
    <source>
        <strain evidence="9">IEGM 1388</strain>
    </source>
</reference>
<keyword evidence="3 7" id="KW-0812">Transmembrane</keyword>
<comment type="caution">
    <text evidence="9">The sequence shown here is derived from an EMBL/GenBank/DDBJ whole genome shotgun (WGS) entry which is preliminary data.</text>
</comment>
<keyword evidence="5 7" id="KW-0472">Membrane</keyword>
<gene>
    <name evidence="9" type="ORF">O4213_17700</name>
</gene>
<keyword evidence="6" id="KW-0175">Coiled coil</keyword>
<feature type="transmembrane region" description="Helical" evidence="7">
    <location>
        <begin position="51"/>
        <end position="71"/>
    </location>
</feature>
<comment type="subcellular location">
    <subcellularLocation>
        <location evidence="1">Cell membrane</location>
        <topology evidence="1">Multi-pass membrane protein</topology>
    </subcellularLocation>
</comment>
<dbReference type="InterPro" id="IPR027379">
    <property type="entry name" value="CLS_N"/>
</dbReference>
<evidence type="ECO:0000313" key="10">
    <source>
        <dbReference type="Proteomes" id="UP001067235"/>
    </source>
</evidence>
<organism evidence="9 10">
    <name type="scientific">Gordonia rubripertincta</name>
    <name type="common">Rhodococcus corallinus</name>
    <dbReference type="NCBI Taxonomy" id="36822"/>
    <lineage>
        <taxon>Bacteria</taxon>
        <taxon>Bacillati</taxon>
        <taxon>Actinomycetota</taxon>
        <taxon>Actinomycetes</taxon>
        <taxon>Mycobacteriales</taxon>
        <taxon>Gordoniaceae</taxon>
        <taxon>Gordonia</taxon>
    </lineage>
</organism>
<evidence type="ECO:0000256" key="1">
    <source>
        <dbReference type="ARBA" id="ARBA00004651"/>
    </source>
</evidence>
<proteinExistence type="predicted"/>
<feature type="transmembrane region" description="Helical" evidence="7">
    <location>
        <begin position="16"/>
        <end position="39"/>
    </location>
</feature>
<feature type="coiled-coil region" evidence="6">
    <location>
        <begin position="119"/>
        <end position="148"/>
    </location>
</feature>
<evidence type="ECO:0000256" key="4">
    <source>
        <dbReference type="ARBA" id="ARBA00022989"/>
    </source>
</evidence>
<dbReference type="Pfam" id="PF13396">
    <property type="entry name" value="PLDc_N"/>
    <property type="match status" value="1"/>
</dbReference>
<evidence type="ECO:0000256" key="2">
    <source>
        <dbReference type="ARBA" id="ARBA00022475"/>
    </source>
</evidence>
<dbReference type="EMBL" id="JAPWIE010000005">
    <property type="protein sequence ID" value="MCZ4551829.1"/>
    <property type="molecule type" value="Genomic_DNA"/>
</dbReference>
<keyword evidence="4 7" id="KW-1133">Transmembrane helix</keyword>
<protein>
    <submittedName>
        <fullName evidence="9">PLD nuclease N-terminal domain-containing protein</fullName>
    </submittedName>
</protein>
<evidence type="ECO:0000256" key="6">
    <source>
        <dbReference type="SAM" id="Coils"/>
    </source>
</evidence>
<keyword evidence="2" id="KW-1003">Cell membrane</keyword>
<keyword evidence="10" id="KW-1185">Reference proteome</keyword>